<dbReference type="AlphaFoldDB" id="A0A1H6NGL3"/>
<proteinExistence type="predicted"/>
<dbReference type="SMART" id="SM00028">
    <property type="entry name" value="TPR"/>
    <property type="match status" value="4"/>
</dbReference>
<dbReference type="InterPro" id="IPR011990">
    <property type="entry name" value="TPR-like_helical_dom_sf"/>
</dbReference>
<organism evidence="3 4">
    <name type="scientific">Rheinheimera pacifica</name>
    <dbReference type="NCBI Taxonomy" id="173990"/>
    <lineage>
        <taxon>Bacteria</taxon>
        <taxon>Pseudomonadati</taxon>
        <taxon>Pseudomonadota</taxon>
        <taxon>Gammaproteobacteria</taxon>
        <taxon>Chromatiales</taxon>
        <taxon>Chromatiaceae</taxon>
        <taxon>Rheinheimera</taxon>
    </lineage>
</organism>
<reference evidence="4" key="1">
    <citation type="submission" date="2016-10" db="EMBL/GenBank/DDBJ databases">
        <authorList>
            <person name="Varghese N."/>
            <person name="Submissions S."/>
        </authorList>
    </citation>
    <scope>NUCLEOTIDE SEQUENCE [LARGE SCALE GENOMIC DNA]</scope>
    <source>
        <strain evidence="4">DSM 17616</strain>
    </source>
</reference>
<name>A0A1H6NGL3_9GAMM</name>
<dbReference type="Gene3D" id="1.25.40.10">
    <property type="entry name" value="Tetratricopeptide repeat domain"/>
    <property type="match status" value="2"/>
</dbReference>
<dbReference type="Proteomes" id="UP000199371">
    <property type="component" value="Unassembled WGS sequence"/>
</dbReference>
<feature type="chain" id="PRO_5011473958" evidence="2">
    <location>
        <begin position="23"/>
        <end position="468"/>
    </location>
</feature>
<feature type="transmembrane region" description="Helical" evidence="1">
    <location>
        <begin position="428"/>
        <end position="447"/>
    </location>
</feature>
<gene>
    <name evidence="3" type="ORF">SAMN05660691_03653</name>
</gene>
<keyword evidence="4" id="KW-1185">Reference proteome</keyword>
<sequence>MTKHITVILLGSALLFSQGLYSAQLPAWLQQVTEQKRQQPEEMLALLQQHQAALPGLPEPVQAQWYAEQAVLFGTLGRHQEQQQAAEQGLALLGELQSLSKVELLYGLGFAREMQADDVSALQHYEQGIALATLLDDERLILLGQINQAAVFSNRNQNQQALALLKDTYQRAQRLNDTEVLAEVNAELGLLYASLAYEKDGIALLQTALTLYEQLGWQKNQITVLFNLARTYGFLEQYELSLQHYNKMLQKSQQSQDKVNLYHAYLGLAITSSQNNRGDAALSYIAKAEEYLPQLQSTTHISTHYYEKALIYQRLKQSSLAMQQLMLSEQSLNSEGVEDDSPIRLSIMYLKAELQAEQGQFDRAYRQLHEFVLLFQDVRNKENELAIEQMRLSFDHEQQQQRNRLLVQDNELKALRLSQAERERQVQLLWLSILGCSTVILLILLLWQLNRHKAKNRSAASKTSEQTG</sequence>
<dbReference type="SUPFAM" id="SSF48452">
    <property type="entry name" value="TPR-like"/>
    <property type="match status" value="1"/>
</dbReference>
<keyword evidence="2" id="KW-0732">Signal</keyword>
<evidence type="ECO:0000256" key="2">
    <source>
        <dbReference type="SAM" id="SignalP"/>
    </source>
</evidence>
<keyword evidence="1" id="KW-1133">Transmembrane helix</keyword>
<evidence type="ECO:0000313" key="4">
    <source>
        <dbReference type="Proteomes" id="UP000199371"/>
    </source>
</evidence>
<feature type="signal peptide" evidence="2">
    <location>
        <begin position="1"/>
        <end position="22"/>
    </location>
</feature>
<dbReference type="EMBL" id="FNXF01000019">
    <property type="protein sequence ID" value="SEI10115.1"/>
    <property type="molecule type" value="Genomic_DNA"/>
</dbReference>
<evidence type="ECO:0000256" key="1">
    <source>
        <dbReference type="SAM" id="Phobius"/>
    </source>
</evidence>
<dbReference type="OrthoDB" id="5754867at2"/>
<dbReference type="RefSeq" id="WP_092796359.1">
    <property type="nucleotide sequence ID" value="NZ_FNXF01000019.1"/>
</dbReference>
<keyword evidence="1" id="KW-0472">Membrane</keyword>
<keyword evidence="1" id="KW-0812">Transmembrane</keyword>
<dbReference type="STRING" id="173990.SAMN05660691_03653"/>
<dbReference type="InterPro" id="IPR019734">
    <property type="entry name" value="TPR_rpt"/>
</dbReference>
<evidence type="ECO:0000313" key="3">
    <source>
        <dbReference type="EMBL" id="SEI10115.1"/>
    </source>
</evidence>
<accession>A0A1H6NGL3</accession>
<protein>
    <submittedName>
        <fullName evidence="3">Uncharacterized protein</fullName>
    </submittedName>
</protein>